<comment type="caution">
    <text evidence="2">The sequence shown here is derived from an EMBL/GenBank/DDBJ whole genome shotgun (WGS) entry which is preliminary data.</text>
</comment>
<accession>A0AAE0GHM4</accession>
<dbReference type="EMBL" id="LGRX02005610">
    <property type="protein sequence ID" value="KAK3278145.1"/>
    <property type="molecule type" value="Genomic_DNA"/>
</dbReference>
<dbReference type="Proteomes" id="UP001190700">
    <property type="component" value="Unassembled WGS sequence"/>
</dbReference>
<protein>
    <submittedName>
        <fullName evidence="2">Uncharacterized protein</fullName>
    </submittedName>
</protein>
<evidence type="ECO:0000313" key="3">
    <source>
        <dbReference type="Proteomes" id="UP001190700"/>
    </source>
</evidence>
<dbReference type="AlphaFoldDB" id="A0AAE0GHM4"/>
<keyword evidence="3" id="KW-1185">Reference proteome</keyword>
<sequence>MGKTLMPTPLPITRAPTTASPTGGPTTASPTVNPECLTDSSGGLALFKVVHGTWYLTSKYFRLDKSSGDYFYVNEQTYSGNMAPRDKVNSCTILTFTTDSQGVDQGFYMCLEDKESLAYERTSVLLDMSLSDQNHDLLALKTSMNMGMVDTASDDDDMEMGMDLSMSVSEEWGDMGLLAHSTSYYDNSDSGEMVMNATFDMEESSELTHQIGIAFSMNIDGVAVNVTDNDSEKLYIAANATSTAISAYEDKSVVAGKKTNAKQAIKTEADRRKLKYGNATGKQQTSHIKKMENILAGIPDSIKEFWGQIKEHHLRKIMKESSTSSLDRLGGVKYITVSNIASTEEVSEDGAKYRRSVPQIVEVKDFLKGPDDENSFTKLPKLPDVGAILDCEYALDNKKKWTVPALLPGQFKQFLLAFESLTSSEDWVVACFCGFAQLTEFYIRIFVVSSQVKAEARRTTCAYEIPWHTFCSTMGIKYDRPYQPRWI</sequence>
<evidence type="ECO:0000256" key="1">
    <source>
        <dbReference type="SAM" id="MobiDB-lite"/>
    </source>
</evidence>
<reference evidence="2 3" key="1">
    <citation type="journal article" date="2015" name="Genome Biol. Evol.">
        <title>Comparative Genomics of a Bacterivorous Green Alga Reveals Evolutionary Causalities and Consequences of Phago-Mixotrophic Mode of Nutrition.</title>
        <authorList>
            <person name="Burns J.A."/>
            <person name="Paasch A."/>
            <person name="Narechania A."/>
            <person name="Kim E."/>
        </authorList>
    </citation>
    <scope>NUCLEOTIDE SEQUENCE [LARGE SCALE GENOMIC DNA]</scope>
    <source>
        <strain evidence="2 3">PLY_AMNH</strain>
    </source>
</reference>
<organism evidence="2 3">
    <name type="scientific">Cymbomonas tetramitiformis</name>
    <dbReference type="NCBI Taxonomy" id="36881"/>
    <lineage>
        <taxon>Eukaryota</taxon>
        <taxon>Viridiplantae</taxon>
        <taxon>Chlorophyta</taxon>
        <taxon>Pyramimonadophyceae</taxon>
        <taxon>Pyramimonadales</taxon>
        <taxon>Pyramimonadaceae</taxon>
        <taxon>Cymbomonas</taxon>
    </lineage>
</organism>
<feature type="compositionally biased region" description="Low complexity" evidence="1">
    <location>
        <begin position="15"/>
        <end position="31"/>
    </location>
</feature>
<evidence type="ECO:0000313" key="2">
    <source>
        <dbReference type="EMBL" id="KAK3278145.1"/>
    </source>
</evidence>
<proteinExistence type="predicted"/>
<gene>
    <name evidence="2" type="ORF">CYMTET_13898</name>
</gene>
<name>A0AAE0GHM4_9CHLO</name>
<feature type="region of interest" description="Disordered" evidence="1">
    <location>
        <begin position="1"/>
        <end position="35"/>
    </location>
</feature>